<proteinExistence type="predicted"/>
<accession>A0A0A9D4P3</accession>
<organism evidence="1">
    <name type="scientific">Arundo donax</name>
    <name type="common">Giant reed</name>
    <name type="synonym">Donax arundinaceus</name>
    <dbReference type="NCBI Taxonomy" id="35708"/>
    <lineage>
        <taxon>Eukaryota</taxon>
        <taxon>Viridiplantae</taxon>
        <taxon>Streptophyta</taxon>
        <taxon>Embryophyta</taxon>
        <taxon>Tracheophyta</taxon>
        <taxon>Spermatophyta</taxon>
        <taxon>Magnoliopsida</taxon>
        <taxon>Liliopsida</taxon>
        <taxon>Poales</taxon>
        <taxon>Poaceae</taxon>
        <taxon>PACMAD clade</taxon>
        <taxon>Arundinoideae</taxon>
        <taxon>Arundineae</taxon>
        <taxon>Arundo</taxon>
    </lineage>
</organism>
<dbReference type="EMBL" id="GBRH01215089">
    <property type="protein sequence ID" value="JAD82806.1"/>
    <property type="molecule type" value="Transcribed_RNA"/>
</dbReference>
<protein>
    <submittedName>
        <fullName evidence="1">Uncharacterized protein</fullName>
    </submittedName>
</protein>
<sequence>MEQRSVIRRAGKKLQRYLLHYLKLVMRVKDSCTHIVDNLMRENKNIYIISQ</sequence>
<reference evidence="1" key="2">
    <citation type="journal article" date="2015" name="Data Brief">
        <title>Shoot transcriptome of the giant reed, Arundo donax.</title>
        <authorList>
            <person name="Barrero R.A."/>
            <person name="Guerrero F.D."/>
            <person name="Moolhuijzen P."/>
            <person name="Goolsby J.A."/>
            <person name="Tidwell J."/>
            <person name="Bellgard S.E."/>
            <person name="Bellgard M.I."/>
        </authorList>
    </citation>
    <scope>NUCLEOTIDE SEQUENCE</scope>
    <source>
        <tissue evidence="1">Shoot tissue taken approximately 20 cm above the soil surface</tissue>
    </source>
</reference>
<evidence type="ECO:0000313" key="1">
    <source>
        <dbReference type="EMBL" id="JAD82806.1"/>
    </source>
</evidence>
<reference evidence="1" key="1">
    <citation type="submission" date="2014-09" db="EMBL/GenBank/DDBJ databases">
        <authorList>
            <person name="Magalhaes I.L.F."/>
            <person name="Oliveira U."/>
            <person name="Santos F.R."/>
            <person name="Vidigal T.H.D.A."/>
            <person name="Brescovit A.D."/>
            <person name="Santos A.J."/>
        </authorList>
    </citation>
    <scope>NUCLEOTIDE SEQUENCE</scope>
    <source>
        <tissue evidence="1">Shoot tissue taken approximately 20 cm above the soil surface</tissue>
    </source>
</reference>
<name>A0A0A9D4P3_ARUDO</name>
<dbReference type="AlphaFoldDB" id="A0A0A9D4P3"/>